<keyword evidence="2 7" id="KW-0812">Transmembrane</keyword>
<organism evidence="9 10">
    <name type="scientific">Immersiella caudata</name>
    <dbReference type="NCBI Taxonomy" id="314043"/>
    <lineage>
        <taxon>Eukaryota</taxon>
        <taxon>Fungi</taxon>
        <taxon>Dikarya</taxon>
        <taxon>Ascomycota</taxon>
        <taxon>Pezizomycotina</taxon>
        <taxon>Sordariomycetes</taxon>
        <taxon>Sordariomycetidae</taxon>
        <taxon>Sordariales</taxon>
        <taxon>Lasiosphaeriaceae</taxon>
        <taxon>Immersiella</taxon>
    </lineage>
</organism>
<comment type="subcellular location">
    <subcellularLocation>
        <location evidence="1">Membrane</location>
        <topology evidence="1">Multi-pass membrane protein</topology>
    </subcellularLocation>
</comment>
<evidence type="ECO:0000256" key="6">
    <source>
        <dbReference type="SAM" id="MobiDB-lite"/>
    </source>
</evidence>
<feature type="transmembrane region" description="Helical" evidence="7">
    <location>
        <begin position="112"/>
        <end position="134"/>
    </location>
</feature>
<keyword evidence="4 7" id="KW-0472">Membrane</keyword>
<keyword evidence="3 7" id="KW-1133">Transmembrane helix</keyword>
<sequence>MLLQAHWTLFGFASAFLAARVYVKMAFKTGLWWDDSILIAGWVAAAATCILTTILVHDFGLGHHSYDLVILDTRRFFLILDSRATTTLSAISLTKTAFAVTLLRLTTQKTKAFVWFLIVTLNITMAISAMIPWIQCKPLNARWDVTVKGECWPTQVGTRVWIATGAQSSLYDFILAVLPWTFLYSITLKTKEKVGILVAMSMGAIAGAVGIVKCVKLPLLGSGDSYDEVDLFVWDLAESTVTIMAACIPTLRVFLRQKTSSGPSAERTTRLSQFSLSFRSAGRNRQIFDSQDIEVIRETNMSKEEIYTGSGASASGSGSGSGTGKPIIVEKSG</sequence>
<dbReference type="InterPro" id="IPR049326">
    <property type="entry name" value="Rhodopsin_dom_fungi"/>
</dbReference>
<keyword evidence="10" id="KW-1185">Reference proteome</keyword>
<comment type="caution">
    <text evidence="9">The sequence shown here is derived from an EMBL/GenBank/DDBJ whole genome shotgun (WGS) entry which is preliminary data.</text>
</comment>
<evidence type="ECO:0000256" key="3">
    <source>
        <dbReference type="ARBA" id="ARBA00022989"/>
    </source>
</evidence>
<evidence type="ECO:0000259" key="8">
    <source>
        <dbReference type="Pfam" id="PF20684"/>
    </source>
</evidence>
<feature type="transmembrane region" description="Helical" evidence="7">
    <location>
        <begin position="169"/>
        <end position="187"/>
    </location>
</feature>
<reference evidence="9" key="1">
    <citation type="submission" date="2023-06" db="EMBL/GenBank/DDBJ databases">
        <title>Genome-scale phylogeny and comparative genomics of the fungal order Sordariales.</title>
        <authorList>
            <consortium name="Lawrence Berkeley National Laboratory"/>
            <person name="Hensen N."/>
            <person name="Bonometti L."/>
            <person name="Westerberg I."/>
            <person name="Brannstrom I.O."/>
            <person name="Guillou S."/>
            <person name="Cros-Aarteil S."/>
            <person name="Calhoun S."/>
            <person name="Haridas S."/>
            <person name="Kuo A."/>
            <person name="Mondo S."/>
            <person name="Pangilinan J."/>
            <person name="Riley R."/>
            <person name="Labutti K."/>
            <person name="Andreopoulos B."/>
            <person name="Lipzen A."/>
            <person name="Chen C."/>
            <person name="Yanf M."/>
            <person name="Daum C."/>
            <person name="Ng V."/>
            <person name="Clum A."/>
            <person name="Steindorff A."/>
            <person name="Ohm R."/>
            <person name="Martin F."/>
            <person name="Silar P."/>
            <person name="Natvig D."/>
            <person name="Lalanne C."/>
            <person name="Gautier V."/>
            <person name="Ament-Velasquez S.L."/>
            <person name="Kruys A."/>
            <person name="Hutchinson M.I."/>
            <person name="Powell A.J."/>
            <person name="Barry K."/>
            <person name="Miller A.N."/>
            <person name="Grigoriev I.V."/>
            <person name="Debuchy R."/>
            <person name="Gladieux P."/>
            <person name="Thoren M.H."/>
            <person name="Johannesson H."/>
        </authorList>
    </citation>
    <scope>NUCLEOTIDE SEQUENCE</scope>
    <source>
        <strain evidence="9">CBS 606.72</strain>
    </source>
</reference>
<dbReference type="PANTHER" id="PTHR33048">
    <property type="entry name" value="PTH11-LIKE INTEGRAL MEMBRANE PROTEIN (AFU_ORTHOLOGUE AFUA_5G11245)"/>
    <property type="match status" value="1"/>
</dbReference>
<feature type="transmembrane region" description="Helical" evidence="7">
    <location>
        <begin position="6"/>
        <end position="23"/>
    </location>
</feature>
<comment type="similarity">
    <text evidence="5">Belongs to the SAT4 family.</text>
</comment>
<dbReference type="EMBL" id="JAULSU010000005">
    <property type="protein sequence ID" value="KAK0617731.1"/>
    <property type="molecule type" value="Genomic_DNA"/>
</dbReference>
<feature type="transmembrane region" description="Helical" evidence="7">
    <location>
        <begin position="194"/>
        <end position="212"/>
    </location>
</feature>
<dbReference type="GO" id="GO:0016020">
    <property type="term" value="C:membrane"/>
    <property type="evidence" value="ECO:0007669"/>
    <property type="project" value="UniProtKB-SubCell"/>
</dbReference>
<feature type="transmembrane region" description="Helical" evidence="7">
    <location>
        <begin position="232"/>
        <end position="255"/>
    </location>
</feature>
<evidence type="ECO:0000313" key="10">
    <source>
        <dbReference type="Proteomes" id="UP001175000"/>
    </source>
</evidence>
<dbReference type="Proteomes" id="UP001175000">
    <property type="component" value="Unassembled WGS sequence"/>
</dbReference>
<evidence type="ECO:0000256" key="7">
    <source>
        <dbReference type="SAM" id="Phobius"/>
    </source>
</evidence>
<accession>A0AA39WLV1</accession>
<feature type="domain" description="Rhodopsin" evidence="8">
    <location>
        <begin position="19"/>
        <end position="256"/>
    </location>
</feature>
<evidence type="ECO:0000256" key="2">
    <source>
        <dbReference type="ARBA" id="ARBA00022692"/>
    </source>
</evidence>
<feature type="transmembrane region" description="Helical" evidence="7">
    <location>
        <begin position="76"/>
        <end position="100"/>
    </location>
</feature>
<evidence type="ECO:0000256" key="1">
    <source>
        <dbReference type="ARBA" id="ARBA00004141"/>
    </source>
</evidence>
<gene>
    <name evidence="9" type="ORF">B0T14DRAFT_434044</name>
</gene>
<evidence type="ECO:0000313" key="9">
    <source>
        <dbReference type="EMBL" id="KAK0617731.1"/>
    </source>
</evidence>
<dbReference type="InterPro" id="IPR052337">
    <property type="entry name" value="SAT4-like"/>
</dbReference>
<evidence type="ECO:0000256" key="5">
    <source>
        <dbReference type="ARBA" id="ARBA00038359"/>
    </source>
</evidence>
<feature type="transmembrane region" description="Helical" evidence="7">
    <location>
        <begin position="35"/>
        <end position="56"/>
    </location>
</feature>
<name>A0AA39WLV1_9PEZI</name>
<dbReference type="PANTHER" id="PTHR33048:SF42">
    <property type="entry name" value="INTEGRAL MEMBRANE PROTEIN"/>
    <property type="match status" value="1"/>
</dbReference>
<evidence type="ECO:0000256" key="4">
    <source>
        <dbReference type="ARBA" id="ARBA00023136"/>
    </source>
</evidence>
<dbReference type="Pfam" id="PF20684">
    <property type="entry name" value="Fung_rhodopsin"/>
    <property type="match status" value="1"/>
</dbReference>
<dbReference type="AlphaFoldDB" id="A0AA39WLV1"/>
<protein>
    <recommendedName>
        <fullName evidence="8">Rhodopsin domain-containing protein</fullName>
    </recommendedName>
</protein>
<proteinExistence type="inferred from homology"/>
<feature type="region of interest" description="Disordered" evidence="6">
    <location>
        <begin position="306"/>
        <end position="333"/>
    </location>
</feature>